<evidence type="ECO:0000313" key="1">
    <source>
        <dbReference type="EMBL" id="GBQ05454.1"/>
    </source>
</evidence>
<dbReference type="Proteomes" id="UP001062901">
    <property type="component" value="Unassembled WGS sequence"/>
</dbReference>
<keyword evidence="2" id="KW-1185">Reference proteome</keyword>
<evidence type="ECO:0000313" key="2">
    <source>
        <dbReference type="Proteomes" id="UP001062901"/>
    </source>
</evidence>
<protein>
    <submittedName>
        <fullName evidence="1">Uncharacterized protein</fullName>
    </submittedName>
</protein>
<dbReference type="EMBL" id="BAQD01000004">
    <property type="protein sequence ID" value="GBQ05454.1"/>
    <property type="molecule type" value="Genomic_DNA"/>
</dbReference>
<proteinExistence type="predicted"/>
<organism evidence="1 2">
    <name type="scientific">Saccharibacter floricola DSM 15669</name>
    <dbReference type="NCBI Taxonomy" id="1123227"/>
    <lineage>
        <taxon>Bacteria</taxon>
        <taxon>Pseudomonadati</taxon>
        <taxon>Pseudomonadota</taxon>
        <taxon>Alphaproteobacteria</taxon>
        <taxon>Acetobacterales</taxon>
        <taxon>Acetobacteraceae</taxon>
        <taxon>Saccharibacter</taxon>
    </lineage>
</organism>
<accession>A0ABQ0NXN3</accession>
<sequence length="123" mass="13072">MVTPTALVTKNPVSATALQTKVAPNNRKNMTHVGVDQGDNAYKISAYTLRVRLKPNKDESNDNGTLVYSLSAAIEHTVGSHTSSILPHTRGTIPLHNGNGQVTLPTNKYFSGTISINAIAAGF</sequence>
<comment type="caution">
    <text evidence="1">The sequence shown here is derived from an EMBL/GenBank/DDBJ whole genome shotgun (WGS) entry which is preliminary data.</text>
</comment>
<name>A0ABQ0NXN3_9PROT</name>
<gene>
    <name evidence="1" type="ORF">AA15669_0470</name>
</gene>
<reference evidence="1" key="1">
    <citation type="submission" date="2013-04" db="EMBL/GenBank/DDBJ databases">
        <title>The genome sequencing project of 58 acetic acid bacteria.</title>
        <authorList>
            <person name="Okamoto-Kainuma A."/>
            <person name="Ishikawa M."/>
            <person name="Umino S."/>
            <person name="Koizumi Y."/>
            <person name="Shiwa Y."/>
            <person name="Yoshikawa H."/>
            <person name="Matsutani M."/>
            <person name="Matsushita K."/>
        </authorList>
    </citation>
    <scope>NUCLEOTIDE SEQUENCE</scope>
    <source>
        <strain evidence="1">DSM 15669</strain>
    </source>
</reference>